<dbReference type="SMART" id="SM00054">
    <property type="entry name" value="EFh"/>
    <property type="match status" value="7"/>
</dbReference>
<feature type="domain" description="EF-hand" evidence="4">
    <location>
        <begin position="577"/>
        <end position="612"/>
    </location>
</feature>
<feature type="region of interest" description="Disordered" evidence="3">
    <location>
        <begin position="374"/>
        <end position="454"/>
    </location>
</feature>
<comment type="caution">
    <text evidence="5">The sequence shown here is derived from an EMBL/GenBank/DDBJ whole genome shotgun (WGS) entry which is preliminary data.</text>
</comment>
<dbReference type="Proteomes" id="UP001189429">
    <property type="component" value="Unassembled WGS sequence"/>
</dbReference>
<evidence type="ECO:0000313" key="6">
    <source>
        <dbReference type="Proteomes" id="UP001189429"/>
    </source>
</evidence>
<feature type="domain" description="EF-hand" evidence="4">
    <location>
        <begin position="654"/>
        <end position="689"/>
    </location>
</feature>
<dbReference type="InterPro" id="IPR050145">
    <property type="entry name" value="Centrin_CML-like"/>
</dbReference>
<dbReference type="Pfam" id="PF13202">
    <property type="entry name" value="EF-hand_5"/>
    <property type="match status" value="1"/>
</dbReference>
<gene>
    <name evidence="5" type="ORF">PCOR1329_LOCUS51652</name>
</gene>
<reference evidence="5" key="1">
    <citation type="submission" date="2023-10" db="EMBL/GenBank/DDBJ databases">
        <authorList>
            <person name="Chen Y."/>
            <person name="Shah S."/>
            <person name="Dougan E. K."/>
            <person name="Thang M."/>
            <person name="Chan C."/>
        </authorList>
    </citation>
    <scope>NUCLEOTIDE SEQUENCE [LARGE SCALE GENOMIC DNA]</scope>
</reference>
<feature type="compositionally biased region" description="Basic and acidic residues" evidence="3">
    <location>
        <begin position="185"/>
        <end position="198"/>
    </location>
</feature>
<name>A0ABN9UTY6_9DINO</name>
<feature type="domain" description="EF-hand" evidence="4">
    <location>
        <begin position="917"/>
        <end position="952"/>
    </location>
</feature>
<keyword evidence="2" id="KW-0106">Calcium</keyword>
<feature type="compositionally biased region" description="Basic and acidic residues" evidence="3">
    <location>
        <begin position="411"/>
        <end position="420"/>
    </location>
</feature>
<feature type="domain" description="EF-hand" evidence="4">
    <location>
        <begin position="541"/>
        <end position="576"/>
    </location>
</feature>
<dbReference type="Pfam" id="PF13499">
    <property type="entry name" value="EF-hand_7"/>
    <property type="match status" value="2"/>
</dbReference>
<proteinExistence type="predicted"/>
<feature type="non-terminal residue" evidence="5">
    <location>
        <position position="1"/>
    </location>
</feature>
<dbReference type="SUPFAM" id="SSF47473">
    <property type="entry name" value="EF-hand"/>
    <property type="match status" value="3"/>
</dbReference>
<feature type="compositionally biased region" description="Low complexity" evidence="3">
    <location>
        <begin position="212"/>
        <end position="240"/>
    </location>
</feature>
<feature type="region of interest" description="Disordered" evidence="3">
    <location>
        <begin position="160"/>
        <end position="240"/>
    </location>
</feature>
<dbReference type="PROSITE" id="PS50222">
    <property type="entry name" value="EF_HAND_2"/>
    <property type="match status" value="7"/>
</dbReference>
<dbReference type="PANTHER" id="PTHR23050">
    <property type="entry name" value="CALCIUM BINDING PROTEIN"/>
    <property type="match status" value="1"/>
</dbReference>
<dbReference type="CDD" id="cd00051">
    <property type="entry name" value="EFh"/>
    <property type="match status" value="1"/>
</dbReference>
<evidence type="ECO:0000259" key="4">
    <source>
        <dbReference type="PROSITE" id="PS50222"/>
    </source>
</evidence>
<dbReference type="Gene3D" id="1.10.238.10">
    <property type="entry name" value="EF-hand"/>
    <property type="match status" value="3"/>
</dbReference>
<evidence type="ECO:0000256" key="2">
    <source>
        <dbReference type="ARBA" id="ARBA00022837"/>
    </source>
</evidence>
<feature type="compositionally biased region" description="Low complexity" evidence="3">
    <location>
        <begin position="32"/>
        <end position="44"/>
    </location>
</feature>
<feature type="domain" description="EF-hand" evidence="4">
    <location>
        <begin position="618"/>
        <end position="653"/>
    </location>
</feature>
<evidence type="ECO:0000313" key="5">
    <source>
        <dbReference type="EMBL" id="CAK0863535.1"/>
    </source>
</evidence>
<dbReference type="InterPro" id="IPR018247">
    <property type="entry name" value="EF_Hand_1_Ca_BS"/>
</dbReference>
<organism evidence="5 6">
    <name type="scientific">Prorocentrum cordatum</name>
    <dbReference type="NCBI Taxonomy" id="2364126"/>
    <lineage>
        <taxon>Eukaryota</taxon>
        <taxon>Sar</taxon>
        <taxon>Alveolata</taxon>
        <taxon>Dinophyceae</taxon>
        <taxon>Prorocentrales</taxon>
        <taxon>Prorocentraceae</taxon>
        <taxon>Prorocentrum</taxon>
    </lineage>
</organism>
<dbReference type="PROSITE" id="PS00018">
    <property type="entry name" value="EF_HAND_1"/>
    <property type="match status" value="5"/>
</dbReference>
<keyword evidence="6" id="KW-1185">Reference proteome</keyword>
<evidence type="ECO:0000256" key="1">
    <source>
        <dbReference type="ARBA" id="ARBA00022737"/>
    </source>
</evidence>
<accession>A0ABN9UTY6</accession>
<keyword evidence="1" id="KW-0677">Repeat</keyword>
<feature type="domain" description="EF-hand" evidence="4">
    <location>
        <begin position="766"/>
        <end position="801"/>
    </location>
</feature>
<feature type="region of interest" description="Disordered" evidence="3">
    <location>
        <begin position="32"/>
        <end position="66"/>
    </location>
</feature>
<dbReference type="EMBL" id="CAUYUJ010016271">
    <property type="protein sequence ID" value="CAK0863535.1"/>
    <property type="molecule type" value="Genomic_DNA"/>
</dbReference>
<feature type="domain" description="EF-hand" evidence="4">
    <location>
        <begin position="802"/>
        <end position="837"/>
    </location>
</feature>
<evidence type="ECO:0000256" key="3">
    <source>
        <dbReference type="SAM" id="MobiDB-lite"/>
    </source>
</evidence>
<sequence length="1122" mass="124172">RLGARVPACGRARAASWPPRRREAWRSRGWPACPSAGSASPARTAARRGRRGICPASKTSRRRARYPRSVLRREDRGGAKRGVMTRGGGYHGGGHDISQDFMASLLNSLRPWPPRWAAHMTPVMICTPPSWTPPSWPLPRGRCWFGHARESGLSPECPLVRAQWDRPQRPARSSSASRGLPKMSRTKEPFGEPGRRESQGASPRPKTGSGAGSPPAAPGAADAGSPGARPGADAGKPAGKPAAKQFCRALTRELDACRDEYEVDKLLRLVQKVTNSTSSDTFSTSGAQAYRFREALRPLRDSSVGAALGYSHRLWVNKAIEKQVQRRRQQIASGGVGKVEGVIGLARSGDQLSSAREKRSSRVTWQLRVEAAGLPTDASEAESTRGGDAAPQAAAEKGAVGSAVLKKNMRGSHDEPDSSERGGVQRFRRRQRSSTASNATADFGLEGEGPNDDEASQAYLQNAFKIGPLKGSEALRIWSKAFEVLKVDGEVHHTDLRRALDMAGFLNADQACIDAAKEKVTKWSALSAAQFNRFAVVFGEEDEKLQDKMFASFDADSSGQIDRCELTSLLEHFGVIPMRHILDEVLSEVDEDGSGNIGLHECRKVFEILRMREGFSREEFENLTGLFKRLDIDGSGEMDKRELTVLLEYLDYHLDAEERDRIMKEVDADNSGELSEFEFLLFMRKCRHIEMRNLSTAFNSVDPEEYVGSCSSTIQAFTKMGYEPNADATWEAAVAAGVPSKEANLDISDFWQVLTECRKREWFLSDELRQIQEAFEEVDPEGKGEIVIAQIDRALVALGLSLRSELLLYLMGKVDQDSSGRLSQMEFRKLIRMFQNGQSQLARATFEDCVGPGSHVLGTPDSWRALASLGLVADDAEGFGRVQALGDLDVRAFLNAARDLERERQLYRQQNSGFCEQEVDDLALRFEQMDADRSGALESRELVGLIEELLPGVATSLENRPLLMRMMEEARGGGGALTESDKLACRVAGIRPSSTQIELNFTQFLKLLSLVRTFKLDRLYKEEQRVIKECDLTFQEVQQFRELFLESASGDGCMTIKDILFLFRNICPLGSRNKAELLEHVEDVVGPRTPGCDVAINFAELMVLMGRLRDTNFGGIRDRFFS</sequence>
<protein>
    <recommendedName>
        <fullName evidence="4">EF-hand domain-containing protein</fullName>
    </recommendedName>
</protein>
<dbReference type="InterPro" id="IPR002048">
    <property type="entry name" value="EF_hand_dom"/>
</dbReference>
<dbReference type="InterPro" id="IPR011992">
    <property type="entry name" value="EF-hand-dom_pair"/>
</dbReference>